<reference evidence="1" key="1">
    <citation type="journal article" date="2019" name="bioRxiv">
        <title>The Genome of the Zebra Mussel, Dreissena polymorpha: A Resource for Invasive Species Research.</title>
        <authorList>
            <person name="McCartney M.A."/>
            <person name="Auch B."/>
            <person name="Kono T."/>
            <person name="Mallez S."/>
            <person name="Zhang Y."/>
            <person name="Obille A."/>
            <person name="Becker A."/>
            <person name="Abrahante J.E."/>
            <person name="Garbe J."/>
            <person name="Badalamenti J.P."/>
            <person name="Herman A."/>
            <person name="Mangelson H."/>
            <person name="Liachko I."/>
            <person name="Sullivan S."/>
            <person name="Sone E.D."/>
            <person name="Koren S."/>
            <person name="Silverstein K.A.T."/>
            <person name="Beckman K.B."/>
            <person name="Gohl D.M."/>
        </authorList>
    </citation>
    <scope>NUCLEOTIDE SEQUENCE</scope>
    <source>
        <strain evidence="1">Duluth1</strain>
        <tissue evidence="1">Whole animal</tissue>
    </source>
</reference>
<name>A0A9D4BEA7_DREPO</name>
<proteinExistence type="predicted"/>
<gene>
    <name evidence="1" type="ORF">DPMN_191365</name>
</gene>
<protein>
    <submittedName>
        <fullName evidence="1">Uncharacterized protein</fullName>
    </submittedName>
</protein>
<dbReference type="Proteomes" id="UP000828390">
    <property type="component" value="Unassembled WGS sequence"/>
</dbReference>
<reference evidence="1" key="2">
    <citation type="submission" date="2020-11" db="EMBL/GenBank/DDBJ databases">
        <authorList>
            <person name="McCartney M.A."/>
            <person name="Auch B."/>
            <person name="Kono T."/>
            <person name="Mallez S."/>
            <person name="Becker A."/>
            <person name="Gohl D.M."/>
            <person name="Silverstein K.A.T."/>
            <person name="Koren S."/>
            <person name="Bechman K.B."/>
            <person name="Herman A."/>
            <person name="Abrahante J.E."/>
            <person name="Garbe J."/>
        </authorList>
    </citation>
    <scope>NUCLEOTIDE SEQUENCE</scope>
    <source>
        <strain evidence="1">Duluth1</strain>
        <tissue evidence="1">Whole animal</tissue>
    </source>
</reference>
<organism evidence="1 2">
    <name type="scientific">Dreissena polymorpha</name>
    <name type="common">Zebra mussel</name>
    <name type="synonym">Mytilus polymorpha</name>
    <dbReference type="NCBI Taxonomy" id="45954"/>
    <lineage>
        <taxon>Eukaryota</taxon>
        <taxon>Metazoa</taxon>
        <taxon>Spiralia</taxon>
        <taxon>Lophotrochozoa</taxon>
        <taxon>Mollusca</taxon>
        <taxon>Bivalvia</taxon>
        <taxon>Autobranchia</taxon>
        <taxon>Heteroconchia</taxon>
        <taxon>Euheterodonta</taxon>
        <taxon>Imparidentia</taxon>
        <taxon>Neoheterodontei</taxon>
        <taxon>Myida</taxon>
        <taxon>Dreissenoidea</taxon>
        <taxon>Dreissenidae</taxon>
        <taxon>Dreissena</taxon>
    </lineage>
</organism>
<evidence type="ECO:0000313" key="1">
    <source>
        <dbReference type="EMBL" id="KAH3691951.1"/>
    </source>
</evidence>
<dbReference type="EMBL" id="JAIWYP010000027">
    <property type="protein sequence ID" value="KAH3691951.1"/>
    <property type="molecule type" value="Genomic_DNA"/>
</dbReference>
<keyword evidence="2" id="KW-1185">Reference proteome</keyword>
<evidence type="ECO:0000313" key="2">
    <source>
        <dbReference type="Proteomes" id="UP000828390"/>
    </source>
</evidence>
<comment type="caution">
    <text evidence="1">The sequence shown here is derived from an EMBL/GenBank/DDBJ whole genome shotgun (WGS) entry which is preliminary data.</text>
</comment>
<accession>A0A9D4BEA7</accession>
<dbReference type="AlphaFoldDB" id="A0A9D4BEA7"/>
<sequence length="77" mass="8461">MLGSACFGFLDTFMFWLSPGQSRPSLTGFDVHLAGILIRTERPTGRMPVASWPYMKSLVGVHLQFGHVAKPAKAALR</sequence>